<evidence type="ECO:0008006" key="3">
    <source>
        <dbReference type="Google" id="ProtNLM"/>
    </source>
</evidence>
<evidence type="ECO:0000313" key="2">
    <source>
        <dbReference type="Proteomes" id="UP000051697"/>
    </source>
</evidence>
<accession>A0A0R1RGQ4</accession>
<gene>
    <name evidence="1" type="ORF">FC70_GL000501</name>
</gene>
<comment type="caution">
    <text evidence="1">The sequence shown here is derived from an EMBL/GenBank/DDBJ whole genome shotgun (WGS) entry which is preliminary data.</text>
</comment>
<evidence type="ECO:0000313" key="1">
    <source>
        <dbReference type="EMBL" id="KRL55916.1"/>
    </source>
</evidence>
<reference evidence="1 2" key="1">
    <citation type="journal article" date="2015" name="Genome Announc.">
        <title>Expanding the biotechnology potential of lactobacilli through comparative genomics of 213 strains and associated genera.</title>
        <authorList>
            <person name="Sun Z."/>
            <person name="Harris H.M."/>
            <person name="McCann A."/>
            <person name="Guo C."/>
            <person name="Argimon S."/>
            <person name="Zhang W."/>
            <person name="Yang X."/>
            <person name="Jeffery I.B."/>
            <person name="Cooney J.C."/>
            <person name="Kagawa T.F."/>
            <person name="Liu W."/>
            <person name="Song Y."/>
            <person name="Salvetti E."/>
            <person name="Wrobel A."/>
            <person name="Rasinkangas P."/>
            <person name="Parkhill J."/>
            <person name="Rea M.C."/>
            <person name="O'Sullivan O."/>
            <person name="Ritari J."/>
            <person name="Douillard F.P."/>
            <person name="Paul Ross R."/>
            <person name="Yang R."/>
            <person name="Briner A.E."/>
            <person name="Felis G.E."/>
            <person name="de Vos W.M."/>
            <person name="Barrangou R."/>
            <person name="Klaenhammer T.R."/>
            <person name="Caufield P.W."/>
            <person name="Cui Y."/>
            <person name="Zhang H."/>
            <person name="O'Toole P.W."/>
        </authorList>
    </citation>
    <scope>NUCLEOTIDE SEQUENCE [LARGE SCALE GENOMIC DNA]</scope>
    <source>
        <strain evidence="1 2">DSM 15707</strain>
    </source>
</reference>
<organism evidence="1 2">
    <name type="scientific">Paucilactobacillus oligofermentans DSM 15707 = LMG 22743</name>
    <dbReference type="NCBI Taxonomy" id="1423778"/>
    <lineage>
        <taxon>Bacteria</taxon>
        <taxon>Bacillati</taxon>
        <taxon>Bacillota</taxon>
        <taxon>Bacilli</taxon>
        <taxon>Lactobacillales</taxon>
        <taxon>Lactobacillaceae</taxon>
        <taxon>Paucilactobacillus</taxon>
    </lineage>
</organism>
<name>A0A0R1RGQ4_9LACO</name>
<dbReference type="RefSeq" id="WP_057889484.1">
    <property type="nucleotide sequence ID" value="NZ_AZFE01000030.1"/>
</dbReference>
<protein>
    <recommendedName>
        <fullName evidence="3">IrrE N-terminal-like domain-containing protein</fullName>
    </recommendedName>
</protein>
<dbReference type="STRING" id="1423778.FC70_GL000501"/>
<keyword evidence="2" id="KW-1185">Reference proteome</keyword>
<dbReference type="AlphaFoldDB" id="A0A0R1RGQ4"/>
<sequence length="135" mass="15141">MEQTLNYLYNYAFDRGIAITITDLMELDAPSVSIGRSKAIVINTNVSNKKELPFMVAHEISHQINNDVGVLYYTTGSSRSKIEVSANNKAIDILIDCSVKNGFEQINAVKFMEEFGIPAKFENNVMNRLGNRFSI</sequence>
<dbReference type="PATRIC" id="fig|1423778.4.peg.526"/>
<dbReference type="KEGG" id="lol:LACOL_0795"/>
<dbReference type="EMBL" id="AZFE01000030">
    <property type="protein sequence ID" value="KRL55916.1"/>
    <property type="molecule type" value="Genomic_DNA"/>
</dbReference>
<dbReference type="OrthoDB" id="2300474at2"/>
<dbReference type="Proteomes" id="UP000051697">
    <property type="component" value="Unassembled WGS sequence"/>
</dbReference>
<proteinExistence type="predicted"/>